<feature type="compositionally biased region" description="Polar residues" evidence="1">
    <location>
        <begin position="1"/>
        <end position="12"/>
    </location>
</feature>
<feature type="compositionally biased region" description="Basic and acidic residues" evidence="1">
    <location>
        <begin position="171"/>
        <end position="198"/>
    </location>
</feature>
<evidence type="ECO:0000313" key="3">
    <source>
        <dbReference type="Proteomes" id="UP000177622"/>
    </source>
</evidence>
<dbReference type="Proteomes" id="UP000177622">
    <property type="component" value="Unassembled WGS sequence"/>
</dbReference>
<proteinExistence type="predicted"/>
<feature type="compositionally biased region" description="Basic and acidic residues" evidence="1">
    <location>
        <begin position="63"/>
        <end position="79"/>
    </location>
</feature>
<keyword evidence="3" id="KW-1185">Reference proteome</keyword>
<feature type="compositionally biased region" description="Acidic residues" evidence="1">
    <location>
        <begin position="86"/>
        <end position="96"/>
    </location>
</feature>
<organism evidence="2 3">
    <name type="scientific">Penicillium arizonense</name>
    <dbReference type="NCBI Taxonomy" id="1835702"/>
    <lineage>
        <taxon>Eukaryota</taxon>
        <taxon>Fungi</taxon>
        <taxon>Dikarya</taxon>
        <taxon>Ascomycota</taxon>
        <taxon>Pezizomycotina</taxon>
        <taxon>Eurotiomycetes</taxon>
        <taxon>Eurotiomycetidae</taxon>
        <taxon>Eurotiales</taxon>
        <taxon>Aspergillaceae</taxon>
        <taxon>Penicillium</taxon>
    </lineage>
</organism>
<feature type="region of interest" description="Disordered" evidence="1">
    <location>
        <begin position="157"/>
        <end position="205"/>
    </location>
</feature>
<accession>A0A1F5LD54</accession>
<comment type="caution">
    <text evidence="2">The sequence shown here is derived from an EMBL/GenBank/DDBJ whole genome shotgun (WGS) entry which is preliminary data.</text>
</comment>
<name>A0A1F5LD54_PENAI</name>
<feature type="compositionally biased region" description="Gly residues" evidence="1">
    <location>
        <begin position="125"/>
        <end position="137"/>
    </location>
</feature>
<evidence type="ECO:0000313" key="2">
    <source>
        <dbReference type="EMBL" id="OGE50859.1"/>
    </source>
</evidence>
<sequence length="205" mass="22186">MQTRSKTQTSQPAQPPKEAAYEQASNPVSHKPQEQRAPADTTRHHGDSIAAITRTAKSNPSSDEARARLDDQHRRDQEKLGNAPDVDLEYGVEEQPSEGYIADSVQRKGMGIQRAQAGAHAGPVGSAGGPGHPGFGEQGDLMANMDQKMFEHERVLGERVGHSPAEPDGETVEREAARQQKLERDERIDVEGAVKEATGDPVVGR</sequence>
<dbReference type="RefSeq" id="XP_022486305.1">
    <property type="nucleotide sequence ID" value="XM_022633865.1"/>
</dbReference>
<reference evidence="2 3" key="1">
    <citation type="journal article" date="2016" name="Sci. Rep.">
        <title>Penicillium arizonense, a new, genome sequenced fungal species, reveals a high chemical diversity in secreted metabolites.</title>
        <authorList>
            <person name="Grijseels S."/>
            <person name="Nielsen J.C."/>
            <person name="Randelovic M."/>
            <person name="Nielsen J."/>
            <person name="Nielsen K.F."/>
            <person name="Workman M."/>
            <person name="Frisvad J.C."/>
        </authorList>
    </citation>
    <scope>NUCLEOTIDE SEQUENCE [LARGE SCALE GENOMIC DNA]</scope>
    <source>
        <strain evidence="2 3">CBS 141311</strain>
    </source>
</reference>
<dbReference type="GeneID" id="34578599"/>
<feature type="region of interest" description="Disordered" evidence="1">
    <location>
        <begin position="1"/>
        <end position="140"/>
    </location>
</feature>
<dbReference type="EMBL" id="LXJU01000015">
    <property type="protein sequence ID" value="OGE50859.1"/>
    <property type="molecule type" value="Genomic_DNA"/>
</dbReference>
<protein>
    <submittedName>
        <fullName evidence="2">Uncharacterized protein</fullName>
    </submittedName>
</protein>
<dbReference type="OrthoDB" id="4509376at2759"/>
<gene>
    <name evidence="2" type="ORF">PENARI_c015G09553</name>
</gene>
<dbReference type="AlphaFoldDB" id="A0A1F5LD54"/>
<evidence type="ECO:0000256" key="1">
    <source>
        <dbReference type="SAM" id="MobiDB-lite"/>
    </source>
</evidence>